<keyword evidence="4 6" id="KW-0805">Transcription regulation</keyword>
<keyword evidence="9" id="KW-1185">Reference proteome</keyword>
<dbReference type="PANTHER" id="PTHR11078:SF3">
    <property type="entry name" value="ANTITERMINATION NUSB DOMAIN-CONTAINING PROTEIN"/>
    <property type="match status" value="1"/>
</dbReference>
<feature type="domain" description="NusB/RsmB/TIM44" evidence="7">
    <location>
        <begin position="21"/>
        <end position="152"/>
    </location>
</feature>
<organism evidence="8 9">
    <name type="scientific">Victivallis lenta</name>
    <dbReference type="NCBI Taxonomy" id="2606640"/>
    <lineage>
        <taxon>Bacteria</taxon>
        <taxon>Pseudomonadati</taxon>
        <taxon>Lentisphaerota</taxon>
        <taxon>Lentisphaeria</taxon>
        <taxon>Victivallales</taxon>
        <taxon>Victivallaceae</taxon>
        <taxon>Victivallis</taxon>
    </lineage>
</organism>
<evidence type="ECO:0000256" key="4">
    <source>
        <dbReference type="ARBA" id="ARBA00023015"/>
    </source>
</evidence>
<evidence type="ECO:0000313" key="8">
    <source>
        <dbReference type="EMBL" id="MST98143.1"/>
    </source>
</evidence>
<reference evidence="8 9" key="1">
    <citation type="submission" date="2019-08" db="EMBL/GenBank/DDBJ databases">
        <title>In-depth cultivation of the pig gut microbiome towards novel bacterial diversity and tailored functional studies.</title>
        <authorList>
            <person name="Wylensek D."/>
            <person name="Hitch T.C.A."/>
            <person name="Clavel T."/>
        </authorList>
    </citation>
    <scope>NUCLEOTIDE SEQUENCE [LARGE SCALE GENOMIC DNA]</scope>
    <source>
        <strain evidence="8 9">BBE-744-WT-12</strain>
    </source>
</reference>
<dbReference type="GO" id="GO:0006353">
    <property type="term" value="P:DNA-templated transcription termination"/>
    <property type="evidence" value="ECO:0007669"/>
    <property type="project" value="UniProtKB-UniRule"/>
</dbReference>
<dbReference type="NCBIfam" id="TIGR01951">
    <property type="entry name" value="nusB"/>
    <property type="match status" value="1"/>
</dbReference>
<keyword evidence="3 6" id="KW-0694">RNA-binding</keyword>
<dbReference type="InterPro" id="IPR035926">
    <property type="entry name" value="NusB-like_sf"/>
</dbReference>
<dbReference type="HAMAP" id="MF_00073">
    <property type="entry name" value="NusB"/>
    <property type="match status" value="1"/>
</dbReference>
<dbReference type="SUPFAM" id="SSF48013">
    <property type="entry name" value="NusB-like"/>
    <property type="match status" value="1"/>
</dbReference>
<evidence type="ECO:0000259" key="7">
    <source>
        <dbReference type="Pfam" id="PF01029"/>
    </source>
</evidence>
<dbReference type="InterPro" id="IPR006027">
    <property type="entry name" value="NusB_RsmB_TIM44"/>
</dbReference>
<comment type="function">
    <text evidence="6">Involved in transcription antitermination. Required for transcription of ribosomal RNA (rRNA) genes. Binds specifically to the boxA antiterminator sequence of the ribosomal RNA (rrn) operons.</text>
</comment>
<evidence type="ECO:0000256" key="5">
    <source>
        <dbReference type="ARBA" id="ARBA00023163"/>
    </source>
</evidence>
<dbReference type="GO" id="GO:0005829">
    <property type="term" value="C:cytosol"/>
    <property type="evidence" value="ECO:0007669"/>
    <property type="project" value="TreeGrafter"/>
</dbReference>
<comment type="caution">
    <text evidence="8">The sequence shown here is derived from an EMBL/GenBank/DDBJ whole genome shotgun (WGS) entry which is preliminary data.</text>
</comment>
<dbReference type="GO" id="GO:0003723">
    <property type="term" value="F:RNA binding"/>
    <property type="evidence" value="ECO:0007669"/>
    <property type="project" value="UniProtKB-UniRule"/>
</dbReference>
<dbReference type="AlphaFoldDB" id="A0A844G4T5"/>
<name>A0A844G4T5_9BACT</name>
<proteinExistence type="inferred from homology"/>
<comment type="similarity">
    <text evidence="1 6">Belongs to the NusB family.</text>
</comment>
<dbReference type="InterPro" id="IPR011605">
    <property type="entry name" value="NusB_fam"/>
</dbReference>
<evidence type="ECO:0000256" key="6">
    <source>
        <dbReference type="HAMAP-Rule" id="MF_00073"/>
    </source>
</evidence>
<dbReference type="RefSeq" id="WP_106053781.1">
    <property type="nucleotide sequence ID" value="NZ_DBFCGB010000179.1"/>
</dbReference>
<sequence length="171" mass="19566">MFDDDCSEKPGPVPHAKRIGRELAMQYLFRCDMRHELPDAVTFGLFFDQIRAEHDLKENRLGRKAREYAEKLYLTVALNGEEIDATIRKRTENWDLERISLVDRNIMRIAVAEMLYMEDVPPVVSIDEAVGIARDYSGEEAGNFINGVLNGVKDTLKRNPRGDRQPKGGQE</sequence>
<accession>A0A844G4T5</accession>
<dbReference type="EMBL" id="VUNS01000016">
    <property type="protein sequence ID" value="MST98143.1"/>
    <property type="molecule type" value="Genomic_DNA"/>
</dbReference>
<protein>
    <recommendedName>
        <fullName evidence="6">Transcription antitermination protein NusB</fullName>
    </recommendedName>
    <alternativeName>
        <fullName evidence="6">Antitermination factor NusB</fullName>
    </alternativeName>
</protein>
<evidence type="ECO:0000256" key="3">
    <source>
        <dbReference type="ARBA" id="ARBA00022884"/>
    </source>
</evidence>
<keyword evidence="5 6" id="KW-0804">Transcription</keyword>
<gene>
    <name evidence="6 8" type="primary">nusB</name>
    <name evidence="8" type="ORF">FYJ85_13955</name>
</gene>
<dbReference type="Pfam" id="PF01029">
    <property type="entry name" value="NusB"/>
    <property type="match status" value="1"/>
</dbReference>
<dbReference type="GO" id="GO:0031564">
    <property type="term" value="P:transcription antitermination"/>
    <property type="evidence" value="ECO:0007669"/>
    <property type="project" value="UniProtKB-KW"/>
</dbReference>
<dbReference type="Gene3D" id="1.10.940.10">
    <property type="entry name" value="NusB-like"/>
    <property type="match status" value="1"/>
</dbReference>
<dbReference type="PANTHER" id="PTHR11078">
    <property type="entry name" value="N UTILIZATION SUBSTANCE PROTEIN B-RELATED"/>
    <property type="match status" value="1"/>
</dbReference>
<dbReference type="Proteomes" id="UP000435649">
    <property type="component" value="Unassembled WGS sequence"/>
</dbReference>
<evidence type="ECO:0000256" key="2">
    <source>
        <dbReference type="ARBA" id="ARBA00022814"/>
    </source>
</evidence>
<evidence type="ECO:0000256" key="1">
    <source>
        <dbReference type="ARBA" id="ARBA00005952"/>
    </source>
</evidence>
<keyword evidence="2 6" id="KW-0889">Transcription antitermination</keyword>
<evidence type="ECO:0000313" key="9">
    <source>
        <dbReference type="Proteomes" id="UP000435649"/>
    </source>
</evidence>